<dbReference type="EMBL" id="LT629710">
    <property type="protein sequence ID" value="SDO36947.1"/>
    <property type="molecule type" value="Genomic_DNA"/>
</dbReference>
<dbReference type="InterPro" id="IPR036388">
    <property type="entry name" value="WH-like_DNA-bd_sf"/>
</dbReference>
<evidence type="ECO:0000256" key="2">
    <source>
        <dbReference type="ARBA" id="ARBA00023015"/>
    </source>
</evidence>
<dbReference type="Gene3D" id="1.10.10.10">
    <property type="entry name" value="Winged helix-like DNA-binding domain superfamily/Winged helix DNA-binding domain"/>
    <property type="match status" value="1"/>
</dbReference>
<keyword evidence="2" id="KW-0805">Transcription regulation</keyword>
<sequence length="201" mass="22395">MATPTVPITDLVVRGARGDQEAWNSIVDRYLPLVTSVIRRCRVTEEDREDVSQTVWLRLVENLGRIRDPQALPAWIIRTTRNEALRVLRQRARAVPVDPIDGPDLDARPDPDEIDREILRQERAQALRDGLAELSVGQRNLLLLLVADPPLSYETISRRVGMPVGSIGPTRARYLAKLRSTPAVRALVSGPTQTRSAGNVS</sequence>
<dbReference type="STRING" id="1090615.SAMN04515671_0722"/>
<feature type="domain" description="RNA polymerase sigma-70 region 2" evidence="6">
    <location>
        <begin position="26"/>
        <end position="93"/>
    </location>
</feature>
<dbReference type="Pfam" id="PF04542">
    <property type="entry name" value="Sigma70_r2"/>
    <property type="match status" value="1"/>
</dbReference>
<name>A0A1H0IZL1_9ACTN</name>
<dbReference type="GO" id="GO:0003677">
    <property type="term" value="F:DNA binding"/>
    <property type="evidence" value="ECO:0007669"/>
    <property type="project" value="UniProtKB-KW"/>
</dbReference>
<keyword evidence="4" id="KW-0238">DNA-binding</keyword>
<dbReference type="GO" id="GO:0006352">
    <property type="term" value="P:DNA-templated transcription initiation"/>
    <property type="evidence" value="ECO:0007669"/>
    <property type="project" value="InterPro"/>
</dbReference>
<accession>A0A1H0IZL1</accession>
<dbReference type="Gene3D" id="1.10.1740.10">
    <property type="match status" value="1"/>
</dbReference>
<evidence type="ECO:0000256" key="4">
    <source>
        <dbReference type="ARBA" id="ARBA00023125"/>
    </source>
</evidence>
<dbReference type="Proteomes" id="UP000198741">
    <property type="component" value="Chromosome I"/>
</dbReference>
<comment type="similarity">
    <text evidence="1">Belongs to the sigma-70 factor family. ECF subfamily.</text>
</comment>
<protein>
    <submittedName>
        <fullName evidence="7">RNA polymerase sigma factor, sigma-70 family</fullName>
    </submittedName>
</protein>
<dbReference type="GO" id="GO:0016987">
    <property type="term" value="F:sigma factor activity"/>
    <property type="evidence" value="ECO:0007669"/>
    <property type="project" value="UniProtKB-KW"/>
</dbReference>
<dbReference type="SUPFAM" id="SSF88659">
    <property type="entry name" value="Sigma3 and sigma4 domains of RNA polymerase sigma factors"/>
    <property type="match status" value="1"/>
</dbReference>
<dbReference type="PANTHER" id="PTHR43133:SF8">
    <property type="entry name" value="RNA POLYMERASE SIGMA FACTOR HI_1459-RELATED"/>
    <property type="match status" value="1"/>
</dbReference>
<dbReference type="NCBIfam" id="TIGR02937">
    <property type="entry name" value="sigma70-ECF"/>
    <property type="match status" value="1"/>
</dbReference>
<dbReference type="InterPro" id="IPR013324">
    <property type="entry name" value="RNA_pol_sigma_r3/r4-like"/>
</dbReference>
<dbReference type="SUPFAM" id="SSF88946">
    <property type="entry name" value="Sigma2 domain of RNA polymerase sigma factors"/>
    <property type="match status" value="1"/>
</dbReference>
<dbReference type="InterPro" id="IPR007627">
    <property type="entry name" value="RNA_pol_sigma70_r2"/>
</dbReference>
<gene>
    <name evidence="7" type="ORF">SAMN04515671_0722</name>
</gene>
<keyword evidence="5" id="KW-0804">Transcription</keyword>
<organism evidence="7 8">
    <name type="scientific">Nakamurella panacisegetis</name>
    <dbReference type="NCBI Taxonomy" id="1090615"/>
    <lineage>
        <taxon>Bacteria</taxon>
        <taxon>Bacillati</taxon>
        <taxon>Actinomycetota</taxon>
        <taxon>Actinomycetes</taxon>
        <taxon>Nakamurellales</taxon>
        <taxon>Nakamurellaceae</taxon>
        <taxon>Nakamurella</taxon>
    </lineage>
</organism>
<dbReference type="PANTHER" id="PTHR43133">
    <property type="entry name" value="RNA POLYMERASE ECF-TYPE SIGMA FACTO"/>
    <property type="match status" value="1"/>
</dbReference>
<keyword evidence="8" id="KW-1185">Reference proteome</keyword>
<evidence type="ECO:0000256" key="1">
    <source>
        <dbReference type="ARBA" id="ARBA00010641"/>
    </source>
</evidence>
<evidence type="ECO:0000259" key="6">
    <source>
        <dbReference type="Pfam" id="PF04542"/>
    </source>
</evidence>
<evidence type="ECO:0000313" key="8">
    <source>
        <dbReference type="Proteomes" id="UP000198741"/>
    </source>
</evidence>
<dbReference type="RefSeq" id="WP_231988332.1">
    <property type="nucleotide sequence ID" value="NZ_LT629710.1"/>
</dbReference>
<dbReference type="InterPro" id="IPR039425">
    <property type="entry name" value="RNA_pol_sigma-70-like"/>
</dbReference>
<evidence type="ECO:0000313" key="7">
    <source>
        <dbReference type="EMBL" id="SDO36947.1"/>
    </source>
</evidence>
<keyword evidence="3" id="KW-0731">Sigma factor</keyword>
<dbReference type="InterPro" id="IPR013325">
    <property type="entry name" value="RNA_pol_sigma_r2"/>
</dbReference>
<dbReference type="AlphaFoldDB" id="A0A1H0IZL1"/>
<reference evidence="7 8" key="1">
    <citation type="submission" date="2016-10" db="EMBL/GenBank/DDBJ databases">
        <authorList>
            <person name="de Groot N.N."/>
        </authorList>
    </citation>
    <scope>NUCLEOTIDE SEQUENCE [LARGE SCALE GENOMIC DNA]</scope>
    <source>
        <strain evidence="8">P4-7,KCTC 19426,CECT 7604</strain>
    </source>
</reference>
<proteinExistence type="inferred from homology"/>
<evidence type="ECO:0000256" key="5">
    <source>
        <dbReference type="ARBA" id="ARBA00023163"/>
    </source>
</evidence>
<dbReference type="InterPro" id="IPR014284">
    <property type="entry name" value="RNA_pol_sigma-70_dom"/>
</dbReference>
<evidence type="ECO:0000256" key="3">
    <source>
        <dbReference type="ARBA" id="ARBA00023082"/>
    </source>
</evidence>